<feature type="binding site" evidence="6">
    <location>
        <position position="169"/>
    </location>
    <ligand>
        <name>molybdate</name>
        <dbReference type="ChEBI" id="CHEBI:36264"/>
    </ligand>
</feature>
<dbReference type="InterPro" id="IPR005950">
    <property type="entry name" value="ModA"/>
</dbReference>
<dbReference type="NCBIfam" id="TIGR01256">
    <property type="entry name" value="modA"/>
    <property type="match status" value="1"/>
</dbReference>
<feature type="signal peptide" evidence="7">
    <location>
        <begin position="1"/>
        <end position="24"/>
    </location>
</feature>
<dbReference type="InterPro" id="IPR050682">
    <property type="entry name" value="ModA/WtpA"/>
</dbReference>
<dbReference type="GO" id="GO:0015689">
    <property type="term" value="P:molybdate ion transport"/>
    <property type="evidence" value="ECO:0007669"/>
    <property type="project" value="InterPro"/>
</dbReference>
<evidence type="ECO:0000256" key="5">
    <source>
        <dbReference type="ARBA" id="ARBA00062515"/>
    </source>
</evidence>
<name>A0A840USY5_9BACT</name>
<comment type="subunit">
    <text evidence="5">The complex is composed of two ATP-binding proteins (ModC), two transmembrane proteins (ModB) and a solute-binding protein (ModA).</text>
</comment>
<organism evidence="8 9">
    <name type="scientific">Desulfoprunum benzoelyticum</name>
    <dbReference type="NCBI Taxonomy" id="1506996"/>
    <lineage>
        <taxon>Bacteria</taxon>
        <taxon>Pseudomonadati</taxon>
        <taxon>Thermodesulfobacteriota</taxon>
        <taxon>Desulfobulbia</taxon>
        <taxon>Desulfobulbales</taxon>
        <taxon>Desulfobulbaceae</taxon>
        <taxon>Desulfoprunum</taxon>
    </lineage>
</organism>
<keyword evidence="9" id="KW-1185">Reference proteome</keyword>
<evidence type="ECO:0000256" key="1">
    <source>
        <dbReference type="ARBA" id="ARBA00009175"/>
    </source>
</evidence>
<feature type="chain" id="PRO_5032471945" evidence="7">
    <location>
        <begin position="25"/>
        <end position="252"/>
    </location>
</feature>
<feature type="binding site" evidence="6">
    <location>
        <position position="187"/>
    </location>
    <ligand>
        <name>molybdate</name>
        <dbReference type="ChEBI" id="CHEBI:36264"/>
    </ligand>
</feature>
<feature type="binding site" evidence="6">
    <location>
        <position position="62"/>
    </location>
    <ligand>
        <name>molybdate</name>
        <dbReference type="ChEBI" id="CHEBI:36264"/>
    </ligand>
</feature>
<evidence type="ECO:0000313" key="8">
    <source>
        <dbReference type="EMBL" id="MBB5349317.1"/>
    </source>
</evidence>
<dbReference type="PIRSF" id="PIRSF004846">
    <property type="entry name" value="ModA"/>
    <property type="match status" value="1"/>
</dbReference>
<comment type="caution">
    <text evidence="8">The sequence shown here is derived from an EMBL/GenBank/DDBJ whole genome shotgun (WGS) entry which is preliminary data.</text>
</comment>
<feature type="binding site" evidence="6">
    <location>
        <position position="140"/>
    </location>
    <ligand>
        <name>molybdate</name>
        <dbReference type="ChEBI" id="CHEBI:36264"/>
    </ligand>
</feature>
<dbReference type="PANTHER" id="PTHR30632">
    <property type="entry name" value="MOLYBDATE-BINDING PERIPLASMIC PROTEIN"/>
    <property type="match status" value="1"/>
</dbReference>
<evidence type="ECO:0000256" key="3">
    <source>
        <dbReference type="ARBA" id="ARBA00022723"/>
    </source>
</evidence>
<dbReference type="SUPFAM" id="SSF53850">
    <property type="entry name" value="Periplasmic binding protein-like II"/>
    <property type="match status" value="1"/>
</dbReference>
<dbReference type="GO" id="GO:1901359">
    <property type="term" value="F:tungstate binding"/>
    <property type="evidence" value="ECO:0007669"/>
    <property type="project" value="UniProtKB-ARBA"/>
</dbReference>
<dbReference type="EMBL" id="JACHEO010000023">
    <property type="protein sequence ID" value="MBB5349317.1"/>
    <property type="molecule type" value="Genomic_DNA"/>
</dbReference>
<dbReference type="GO" id="GO:0030973">
    <property type="term" value="F:molybdate ion binding"/>
    <property type="evidence" value="ECO:0007669"/>
    <property type="project" value="TreeGrafter"/>
</dbReference>
<dbReference type="AlphaFoldDB" id="A0A840USY5"/>
<keyword evidence="3 6" id="KW-0479">Metal-binding</keyword>
<dbReference type="Pfam" id="PF13531">
    <property type="entry name" value="SBP_bac_11"/>
    <property type="match status" value="1"/>
</dbReference>
<evidence type="ECO:0000256" key="2">
    <source>
        <dbReference type="ARBA" id="ARBA00022505"/>
    </source>
</evidence>
<keyword evidence="2 6" id="KW-0500">Molybdenum</keyword>
<evidence type="ECO:0000256" key="4">
    <source>
        <dbReference type="ARBA" id="ARBA00022729"/>
    </source>
</evidence>
<proteinExistence type="inferred from homology"/>
<dbReference type="Proteomes" id="UP000539642">
    <property type="component" value="Unassembled WGS sequence"/>
</dbReference>
<evidence type="ECO:0000313" key="9">
    <source>
        <dbReference type="Proteomes" id="UP000539642"/>
    </source>
</evidence>
<accession>A0A840USY5</accession>
<comment type="similarity">
    <text evidence="1">Belongs to the bacterial solute-binding protein ModA family.</text>
</comment>
<protein>
    <submittedName>
        <fullName evidence="8">Molybdate transport system substrate-binding protein</fullName>
    </submittedName>
</protein>
<feature type="binding site" evidence="6">
    <location>
        <position position="34"/>
    </location>
    <ligand>
        <name>molybdate</name>
        <dbReference type="ChEBI" id="CHEBI:36264"/>
    </ligand>
</feature>
<keyword evidence="4 7" id="KW-0732">Signal</keyword>
<dbReference type="RefSeq" id="WP_183352123.1">
    <property type="nucleotide sequence ID" value="NZ_JACHEO010000023.1"/>
</dbReference>
<gene>
    <name evidence="8" type="ORF">HNQ81_003069</name>
</gene>
<evidence type="ECO:0000256" key="7">
    <source>
        <dbReference type="SAM" id="SignalP"/>
    </source>
</evidence>
<evidence type="ECO:0000256" key="6">
    <source>
        <dbReference type="PIRSR" id="PIRSR004846-1"/>
    </source>
</evidence>
<dbReference type="GO" id="GO:0046872">
    <property type="term" value="F:metal ion binding"/>
    <property type="evidence" value="ECO:0007669"/>
    <property type="project" value="UniProtKB-KW"/>
</dbReference>
<sequence>MKRRTMLFAVIVAVCFLATGLARAGEINLSAAASTKDAMMEIIRGFGRVQPDARIRTNFGASGALAKQTVQGAPTDIFLSANAKWLDHVVKEGKAEGKSRGVLASNRLVFVGRKGVAVTSLTDLNGLQRIALGTPASVPAGQYAEQAMRTAGVYEDLHRAHKLVMAQDVRQALLYADRGEVDGAFVYRTDALLAKEATILFEVPDDLYDRVAYPMVMTTAGAAKAEVRAFYSYLAGPEALEILKKFGFVTVQ</sequence>
<dbReference type="PANTHER" id="PTHR30632:SF0">
    <property type="entry name" value="SULFATE-BINDING PROTEIN"/>
    <property type="match status" value="1"/>
</dbReference>
<dbReference type="FunFam" id="3.40.190.10:FF:000035">
    <property type="entry name" value="Molybdate ABC transporter substrate-binding protein"/>
    <property type="match status" value="1"/>
</dbReference>
<reference evidence="8 9" key="1">
    <citation type="submission" date="2020-08" db="EMBL/GenBank/DDBJ databases">
        <title>Genomic Encyclopedia of Type Strains, Phase IV (KMG-IV): sequencing the most valuable type-strain genomes for metagenomic binning, comparative biology and taxonomic classification.</title>
        <authorList>
            <person name="Goeker M."/>
        </authorList>
    </citation>
    <scope>NUCLEOTIDE SEQUENCE [LARGE SCALE GENOMIC DNA]</scope>
    <source>
        <strain evidence="8 9">DSM 28570</strain>
    </source>
</reference>
<dbReference type="Gene3D" id="3.40.190.10">
    <property type="entry name" value="Periplasmic binding protein-like II"/>
    <property type="match status" value="2"/>
</dbReference>